<comment type="similarity">
    <text evidence="2">Belongs to the glycosyl hydrolase 3 family.</text>
</comment>
<evidence type="ECO:0000313" key="9">
    <source>
        <dbReference type="Proteomes" id="UP000732105"/>
    </source>
</evidence>
<name>A0ABX1WX91_9BACT</name>
<dbReference type="Proteomes" id="UP000732105">
    <property type="component" value="Unassembled WGS sequence"/>
</dbReference>
<dbReference type="PANTHER" id="PTHR30620:SF16">
    <property type="entry name" value="LYSOSOMAL BETA GLUCOSIDASE"/>
    <property type="match status" value="1"/>
</dbReference>
<keyword evidence="4" id="KW-0732">Signal</keyword>
<dbReference type="InterPro" id="IPR026891">
    <property type="entry name" value="Fn3-like"/>
</dbReference>
<dbReference type="SMART" id="SM01217">
    <property type="entry name" value="Fn3_like"/>
    <property type="match status" value="1"/>
</dbReference>
<dbReference type="PRINTS" id="PR00133">
    <property type="entry name" value="GLHYDRLASE3"/>
</dbReference>
<dbReference type="Pfam" id="PF14310">
    <property type="entry name" value="Fn3-like"/>
    <property type="match status" value="1"/>
</dbReference>
<sequence>MIKLEQLLAGCLIFFSACTNNEGMKSKEDQFVDELISKMTLEEKIGQMNQYTSHWEMTGPAPKNASSQKRLEEIKSGGVGSMLNVVGAKATYEAQKLAVENSRLGIPLIFAYDVIHGFKTMAPIPLAEACAWDPEISKLSSQLAAREASASGLHWTFAPMMDVGRDARWGRVMEGCGEDPYLASVLSVARVKGFQGDDLSQNYTMAACAKHFAAYAFVEAGREYNTVDIGTFTLHNIALPPFKAVADEGVSTFMNAFNIINGTPATASPYLQRDLLKGEWNFPGYVVSDWGSIEEIVTHGAAEDLKHAAELAVKAGSDMDMESSAYLPYLKELVEEGKVDEALIDDAARRILKIKYRLGLFEDPYRYSNEEREKEIVYSKESREQARKIARHSMVLLKNDDQLLPLSKNTKSIAVIGPLADDKNSPLGSWRAQAIKNSAVSLLEGIQKAVGSSTNIKYAKGCDLALGDRNFLDELVYAKADATEMAKAVAVAQKSDLVIMALGEDCFQSGEGRSQTDIRLKGVQMELYNKIRKLNKKIVVVLMNGRPVAIPEIAESADAILETWFAGTEAGNAIADVLFGDFNPSGKLTTSFPYATGQCPIYYNHMNTGRPTATGNVFWSHYTDAPNEALYPFGYGLSYTEFEYAKPSTDKEIYAMNESVKLRVKVKNTGKFTGEEVVQLYIQDPAATYARPVKELKAFQKISFKAGEEKEIEFSLNQSDLGYYSPEGKFLFEAGTYHLFVGTNSREVQKLSVKFND</sequence>
<accession>A0ABX1WX91</accession>
<dbReference type="Gene3D" id="2.60.40.10">
    <property type="entry name" value="Immunoglobulins"/>
    <property type="match status" value="1"/>
</dbReference>
<protein>
    <recommendedName>
        <fullName evidence="3">beta-glucosidase</fullName>
        <ecNumber evidence="3">3.2.1.21</ecNumber>
    </recommendedName>
</protein>
<dbReference type="Pfam" id="PF01915">
    <property type="entry name" value="Glyco_hydro_3_C"/>
    <property type="match status" value="1"/>
</dbReference>
<comment type="catalytic activity">
    <reaction evidence="1">
        <text>Hydrolysis of terminal, non-reducing beta-D-glucosyl residues with release of beta-D-glucose.</text>
        <dbReference type="EC" id="3.2.1.21"/>
    </reaction>
</comment>
<dbReference type="Pfam" id="PF00933">
    <property type="entry name" value="Glyco_hydro_3"/>
    <property type="match status" value="1"/>
</dbReference>
<evidence type="ECO:0000256" key="4">
    <source>
        <dbReference type="ARBA" id="ARBA00022729"/>
    </source>
</evidence>
<evidence type="ECO:0000256" key="3">
    <source>
        <dbReference type="ARBA" id="ARBA00012744"/>
    </source>
</evidence>
<dbReference type="SUPFAM" id="SSF52279">
    <property type="entry name" value="Beta-D-glucan exohydrolase, C-terminal domain"/>
    <property type="match status" value="1"/>
</dbReference>
<keyword evidence="6" id="KW-0326">Glycosidase</keyword>
<comment type="caution">
    <text evidence="8">The sequence shown here is derived from an EMBL/GenBank/DDBJ whole genome shotgun (WGS) entry which is preliminary data.</text>
</comment>
<organism evidence="8 9">
    <name type="scientific">Marinifilum caeruleilacunae</name>
    <dbReference type="NCBI Taxonomy" id="2499076"/>
    <lineage>
        <taxon>Bacteria</taxon>
        <taxon>Pseudomonadati</taxon>
        <taxon>Bacteroidota</taxon>
        <taxon>Bacteroidia</taxon>
        <taxon>Marinilabiliales</taxon>
        <taxon>Marinifilaceae</taxon>
    </lineage>
</organism>
<evidence type="ECO:0000259" key="7">
    <source>
        <dbReference type="SMART" id="SM01217"/>
    </source>
</evidence>
<dbReference type="InterPro" id="IPR013783">
    <property type="entry name" value="Ig-like_fold"/>
</dbReference>
<evidence type="ECO:0000313" key="8">
    <source>
        <dbReference type="EMBL" id="NOU60731.1"/>
    </source>
</evidence>
<dbReference type="PANTHER" id="PTHR30620">
    <property type="entry name" value="PERIPLASMIC BETA-GLUCOSIDASE-RELATED"/>
    <property type="match status" value="1"/>
</dbReference>
<dbReference type="InterPro" id="IPR002772">
    <property type="entry name" value="Glyco_hydro_3_C"/>
</dbReference>
<dbReference type="PROSITE" id="PS51257">
    <property type="entry name" value="PROKAR_LIPOPROTEIN"/>
    <property type="match status" value="1"/>
</dbReference>
<reference evidence="8 9" key="1">
    <citation type="submission" date="2018-12" db="EMBL/GenBank/DDBJ databases">
        <title>Marinifilum JC070 sp. nov., a marine bacterium isolated from Yongle Blue Hole in the South China Sea.</title>
        <authorList>
            <person name="Fu T."/>
        </authorList>
    </citation>
    <scope>NUCLEOTIDE SEQUENCE [LARGE SCALE GENOMIC DNA]</scope>
    <source>
        <strain evidence="8 9">JC070</strain>
    </source>
</reference>
<dbReference type="InterPro" id="IPR051915">
    <property type="entry name" value="Cellulose_Degrad_GH3"/>
</dbReference>
<evidence type="ECO:0000256" key="2">
    <source>
        <dbReference type="ARBA" id="ARBA00005336"/>
    </source>
</evidence>
<dbReference type="Gene3D" id="3.40.50.1700">
    <property type="entry name" value="Glycoside hydrolase family 3 C-terminal domain"/>
    <property type="match status" value="1"/>
</dbReference>
<proteinExistence type="inferred from homology"/>
<feature type="domain" description="Fibronectin type III-like" evidence="7">
    <location>
        <begin position="676"/>
        <end position="745"/>
    </location>
</feature>
<keyword evidence="9" id="KW-1185">Reference proteome</keyword>
<evidence type="ECO:0000256" key="5">
    <source>
        <dbReference type="ARBA" id="ARBA00022801"/>
    </source>
</evidence>
<dbReference type="EMBL" id="RZNH01000021">
    <property type="protein sequence ID" value="NOU60731.1"/>
    <property type="molecule type" value="Genomic_DNA"/>
</dbReference>
<dbReference type="NCBIfam" id="NF011678">
    <property type="entry name" value="PRK15098.1"/>
    <property type="match status" value="1"/>
</dbReference>
<dbReference type="InterPro" id="IPR036962">
    <property type="entry name" value="Glyco_hydro_3_N_sf"/>
</dbReference>
<dbReference type="RefSeq" id="WP_171596002.1">
    <property type="nucleotide sequence ID" value="NZ_RZNH01000021.1"/>
</dbReference>
<dbReference type="InterPro" id="IPR036881">
    <property type="entry name" value="Glyco_hydro_3_C_sf"/>
</dbReference>
<dbReference type="Gene3D" id="3.20.20.300">
    <property type="entry name" value="Glycoside hydrolase, family 3, N-terminal domain"/>
    <property type="match status" value="1"/>
</dbReference>
<evidence type="ECO:0000256" key="6">
    <source>
        <dbReference type="ARBA" id="ARBA00023295"/>
    </source>
</evidence>
<dbReference type="EC" id="3.2.1.21" evidence="3"/>
<keyword evidence="5" id="KW-0378">Hydrolase</keyword>
<dbReference type="SUPFAM" id="SSF51445">
    <property type="entry name" value="(Trans)glycosidases"/>
    <property type="match status" value="1"/>
</dbReference>
<dbReference type="InterPro" id="IPR001764">
    <property type="entry name" value="Glyco_hydro_3_N"/>
</dbReference>
<evidence type="ECO:0000256" key="1">
    <source>
        <dbReference type="ARBA" id="ARBA00000448"/>
    </source>
</evidence>
<gene>
    <name evidence="8" type="primary">bglX</name>
    <name evidence="8" type="ORF">ELS83_12980</name>
</gene>
<dbReference type="InterPro" id="IPR017853">
    <property type="entry name" value="GH"/>
</dbReference>